<comment type="caution">
    <text evidence="1">The sequence shown here is derived from an EMBL/GenBank/DDBJ whole genome shotgun (WGS) entry which is preliminary data.</text>
</comment>
<organism evidence="1 2">
    <name type="scientific">Sphingobacterium siyangense</name>
    <dbReference type="NCBI Taxonomy" id="459529"/>
    <lineage>
        <taxon>Bacteria</taxon>
        <taxon>Pseudomonadati</taxon>
        <taxon>Bacteroidota</taxon>
        <taxon>Sphingobacteriia</taxon>
        <taxon>Sphingobacteriales</taxon>
        <taxon>Sphingobacteriaceae</taxon>
        <taxon>Sphingobacterium</taxon>
    </lineage>
</organism>
<dbReference type="AlphaFoldDB" id="A0A420GBR7"/>
<name>A0A420GBR7_9SPHI</name>
<dbReference type="EMBL" id="MCAQ01000001">
    <property type="protein sequence ID" value="RKF42592.1"/>
    <property type="molecule type" value="Genomic_DNA"/>
</dbReference>
<keyword evidence="2" id="KW-1185">Reference proteome</keyword>
<gene>
    <name evidence="1" type="ORF">BCY89_03740</name>
</gene>
<proteinExistence type="predicted"/>
<sequence>MKAIFKFTLILSILLTHLTITLAQTKEDIIYLADGSQKKGKVVSISDDVIKFSYTGEDVQYELKRQAINKIVFANGREESFQSSSTSQVNNELANSNLSKRDQGNRLAVIPFEIVSNDQALATDAMRREIQQACIDAMRSRGLSFQIQDPRATNSALTKAGIGLADIANHVPDELAKLLDVDYVVLGSYEIENKGSSSFGSGTATYNNKNQDNKNKGSVVQSNSSFTTINYNTKVQMSIYDSSGKQLFSDTRKPLFGGLDSYKGALKTLAKRIPLK</sequence>
<evidence type="ECO:0000313" key="2">
    <source>
        <dbReference type="Proteomes" id="UP000286402"/>
    </source>
</evidence>
<dbReference type="Proteomes" id="UP000286402">
    <property type="component" value="Unassembled WGS sequence"/>
</dbReference>
<evidence type="ECO:0000313" key="1">
    <source>
        <dbReference type="EMBL" id="RKF42592.1"/>
    </source>
</evidence>
<dbReference type="RefSeq" id="WP_120332883.1">
    <property type="nucleotide sequence ID" value="NZ_CP070350.1"/>
</dbReference>
<protein>
    <submittedName>
        <fullName evidence="1">Uncharacterized protein</fullName>
    </submittedName>
</protein>
<reference evidence="1 2" key="1">
    <citation type="submission" date="2016-07" db="EMBL/GenBank/DDBJ databases">
        <title>Genome analysis of Sphingobacterium siyangense T12B17.</title>
        <authorList>
            <person name="Xu D."/>
            <person name="Su Y."/>
            <person name="Zheng S."/>
        </authorList>
    </citation>
    <scope>NUCLEOTIDE SEQUENCE [LARGE SCALE GENOMIC DNA]</scope>
    <source>
        <strain evidence="1 2">T12B17</strain>
    </source>
</reference>
<accession>A0A420GBR7</accession>
<dbReference type="Gene3D" id="3.40.50.10610">
    <property type="entry name" value="ABC-type transport auxiliary lipoprotein component"/>
    <property type="match status" value="1"/>
</dbReference>